<dbReference type="InterPro" id="IPR010985">
    <property type="entry name" value="Ribbon_hlx_hlx"/>
</dbReference>
<dbReference type="Pfam" id="PF21983">
    <property type="entry name" value="NikA-like"/>
    <property type="match status" value="1"/>
</dbReference>
<protein>
    <submittedName>
        <fullName evidence="1">HicB family RNase H-like nuclease</fullName>
    </submittedName>
</protein>
<comment type="caution">
    <text evidence="1">The sequence shown here is derived from an EMBL/GenBank/DDBJ whole genome shotgun (WGS) entry which is preliminary data.</text>
</comment>
<evidence type="ECO:0000313" key="2">
    <source>
        <dbReference type="Proteomes" id="UP001155057"/>
    </source>
</evidence>
<dbReference type="InterPro" id="IPR053842">
    <property type="entry name" value="NikA-like"/>
</dbReference>
<reference evidence="1" key="1">
    <citation type="submission" date="2022-08" db="EMBL/GenBank/DDBJ databases">
        <title>Genomic Encyclopedia of Type Strains, Phase V (KMG-V): Genome sequencing to study the core and pangenomes of soil and plant-associated prokaryotes.</title>
        <authorList>
            <person name="Whitman W."/>
        </authorList>
    </citation>
    <scope>NUCLEOTIDE SEQUENCE</scope>
    <source>
        <strain evidence="1">SP3049</strain>
    </source>
</reference>
<gene>
    <name evidence="1" type="ORF">GGP61_003773</name>
</gene>
<dbReference type="EMBL" id="JANUAE010000028">
    <property type="protein sequence ID" value="MCS3712135.1"/>
    <property type="molecule type" value="Genomic_DNA"/>
</dbReference>
<evidence type="ECO:0000313" key="1">
    <source>
        <dbReference type="EMBL" id="MCS3712135.1"/>
    </source>
</evidence>
<dbReference type="Gene3D" id="1.10.1220.10">
    <property type="entry name" value="Met repressor-like"/>
    <property type="match status" value="1"/>
</dbReference>
<accession>A0A9X2TGY2</accession>
<name>A0A9X2TGY2_9BACT</name>
<dbReference type="AlphaFoldDB" id="A0A9X2TGY2"/>
<dbReference type="Proteomes" id="UP001155057">
    <property type="component" value="Unassembled WGS sequence"/>
</dbReference>
<sequence>MHKEGLSERLRIRITPALKERLERRAERNERSVSEYVRHALQEKINDEILSDIDRKL</sequence>
<organism evidence="1 2">
    <name type="scientific">Salinibacter ruber</name>
    <dbReference type="NCBI Taxonomy" id="146919"/>
    <lineage>
        <taxon>Bacteria</taxon>
        <taxon>Pseudomonadati</taxon>
        <taxon>Rhodothermota</taxon>
        <taxon>Rhodothermia</taxon>
        <taxon>Rhodothermales</taxon>
        <taxon>Salinibacteraceae</taxon>
        <taxon>Salinibacter</taxon>
    </lineage>
</organism>
<dbReference type="GO" id="GO:0006355">
    <property type="term" value="P:regulation of DNA-templated transcription"/>
    <property type="evidence" value="ECO:0007669"/>
    <property type="project" value="InterPro"/>
</dbReference>
<dbReference type="RefSeq" id="WP_183959470.1">
    <property type="nucleotide sequence ID" value="NZ_JACIFB010000030.1"/>
</dbReference>
<proteinExistence type="predicted"/>
<dbReference type="SUPFAM" id="SSF47598">
    <property type="entry name" value="Ribbon-helix-helix"/>
    <property type="match status" value="1"/>
</dbReference>
<dbReference type="InterPro" id="IPR013321">
    <property type="entry name" value="Arc_rbn_hlx_hlx"/>
</dbReference>